<dbReference type="SUPFAM" id="SSF54427">
    <property type="entry name" value="NTF2-like"/>
    <property type="match status" value="1"/>
</dbReference>
<dbReference type="PANTHER" id="PTHR41534:SF2">
    <property type="entry name" value="3-PHENYLPROPIONATE_CINNAMIC ACID DIOXYGENASE SUBUNIT BETA"/>
    <property type="match status" value="1"/>
</dbReference>
<dbReference type="AlphaFoldDB" id="A0A1H6RVV2"/>
<evidence type="ECO:0000313" key="2">
    <source>
        <dbReference type="EMBL" id="SEI59988.1"/>
    </source>
</evidence>
<dbReference type="Proteomes" id="UP000198888">
    <property type="component" value="Unassembled WGS sequence"/>
</dbReference>
<dbReference type="PANTHER" id="PTHR41534">
    <property type="entry name" value="BLR3401 PROTEIN"/>
    <property type="match status" value="1"/>
</dbReference>
<dbReference type="GeneID" id="35003397"/>
<gene>
    <name evidence="2" type="ORF">SAMN05444271_103147</name>
</gene>
<accession>A0A2H4Q4R3</accession>
<dbReference type="KEGG" id="hae:halTADL_2626"/>
<name>A0A1H6RVV2_9EURY</name>
<dbReference type="GO" id="GO:0019380">
    <property type="term" value="P:3-phenylpropionate catabolic process"/>
    <property type="evidence" value="ECO:0007669"/>
    <property type="project" value="TreeGrafter"/>
</dbReference>
<sequence length="182" mass="21088">MSSLSVTETATPVDPETQHSIEQFLYREADLLDGFELEEWLTLLDEDIQLEVPIRVARHPGSERPEFSETTNYLKEDYEMLRERVGRLEKEYAWSENPRSRIRHVIGNVRVIESTDTELTVANNQHVFRSYGDTADHDLLSAQRHTVLRRPDEDGDGFSIGHRTVYLDHTILNTKNLTLPLL</sequence>
<keyword evidence="1" id="KW-0560">Oxidoreductase</keyword>
<evidence type="ECO:0000313" key="3">
    <source>
        <dbReference type="Proteomes" id="UP000198888"/>
    </source>
</evidence>
<keyword evidence="2" id="KW-0223">Dioxygenase</keyword>
<dbReference type="GO" id="GO:0051213">
    <property type="term" value="F:dioxygenase activity"/>
    <property type="evidence" value="ECO:0007669"/>
    <property type="project" value="UniProtKB-KW"/>
</dbReference>
<dbReference type="OrthoDB" id="236062at2157"/>
<dbReference type="InterPro" id="IPR000391">
    <property type="entry name" value="Rng_hydr_dOase-bsu"/>
</dbReference>
<dbReference type="EMBL" id="FNYR01000003">
    <property type="protein sequence ID" value="SEI59988.1"/>
    <property type="molecule type" value="Genomic_DNA"/>
</dbReference>
<proteinExistence type="predicted"/>
<evidence type="ECO:0000256" key="1">
    <source>
        <dbReference type="ARBA" id="ARBA00023002"/>
    </source>
</evidence>
<dbReference type="InterPro" id="IPR032710">
    <property type="entry name" value="NTF2-like_dom_sf"/>
</dbReference>
<dbReference type="RefSeq" id="WP_089671130.1">
    <property type="nucleotide sequence ID" value="NZ_CP024845.1"/>
</dbReference>
<dbReference type="STRING" id="1073996.SAMN05444271_103147"/>
<organism evidence="2 3">
    <name type="scientific">Halohasta litchfieldiae</name>
    <dbReference type="NCBI Taxonomy" id="1073996"/>
    <lineage>
        <taxon>Archaea</taxon>
        <taxon>Methanobacteriati</taxon>
        <taxon>Methanobacteriota</taxon>
        <taxon>Stenosarchaea group</taxon>
        <taxon>Halobacteria</taxon>
        <taxon>Halobacteriales</taxon>
        <taxon>Haloferacaceae</taxon>
        <taxon>Halohasta</taxon>
    </lineage>
</organism>
<accession>A0A1H6RVV2</accession>
<dbReference type="Pfam" id="PF00866">
    <property type="entry name" value="Ring_hydroxyl_B"/>
    <property type="match status" value="1"/>
</dbReference>
<protein>
    <submittedName>
        <fullName evidence="2">PAH dioxygenase small subunit</fullName>
    </submittedName>
</protein>
<reference evidence="2 3" key="1">
    <citation type="submission" date="2016-10" db="EMBL/GenBank/DDBJ databases">
        <authorList>
            <person name="de Groot N.N."/>
        </authorList>
    </citation>
    <scope>NUCLEOTIDE SEQUENCE [LARGE SCALE GENOMIC DNA]</scope>
    <source>
        <strain evidence="2 3">DSM 22187</strain>
    </source>
</reference>
<dbReference type="CDD" id="cd00667">
    <property type="entry name" value="ring_hydroxylating_dioxygenases_beta"/>
    <property type="match status" value="1"/>
</dbReference>
<keyword evidence="3" id="KW-1185">Reference proteome</keyword>
<dbReference type="Gene3D" id="3.10.450.50">
    <property type="match status" value="1"/>
</dbReference>